<sequence length="529" mass="58558">MPAIIWRQSDDAPRLTTATLTGILVAITGNILISFALNLQKLAHKRLETSASSSHANGQATPMNDHEQPLDTRHEYGTISRSRSPKPNPASSRATFPVNQEEASLLLSPSQSKGGERDEHWDESRYLKSKLWWLGFLLMNVGEAGNFISYAFAPASVVAPLGTFALMSNCIFAPFMLGEQFKKRDLFGILLAITGAITVVLSSNSSNTRMDPRALLKAITQLPFVIYSTIYVAGMLLLATLSHGNSKIGQRWVFVDVGLCALFGESYSEKFQDKRSESIYTRRLHRPRHQSSIDLTHYRRGCHVHKMDHIPYFTRELPQYKRKPTIHRITFCQVLIVTGVGQIRFLNRALIRFDSKVVIPIQFVLFTLSAIIGSAILYGDFQKATFHQTVTFLYGVGTTFAGVFTIAWAHNAPPEDDELSVGDLQAVVSTSHEHHASLAKRRGALVTNNNHETSALKNRRSAMDMITLSPAKHLLLVEREQLTVAPGPEVGGIAGTSDHDLRISSSFQLRGDTGLSVSVGSNTNGEYLR</sequence>
<dbReference type="PANTHER" id="PTHR12570:SF65">
    <property type="entry name" value="MAGNESIUM TRANSPORTER NIPA9-RELATED"/>
    <property type="match status" value="1"/>
</dbReference>
<organism evidence="7 8">
    <name type="scientific">Amanita muscaria (strain Koide BX008)</name>
    <dbReference type="NCBI Taxonomy" id="946122"/>
    <lineage>
        <taxon>Eukaryota</taxon>
        <taxon>Fungi</taxon>
        <taxon>Dikarya</taxon>
        <taxon>Basidiomycota</taxon>
        <taxon>Agaricomycotina</taxon>
        <taxon>Agaricomycetes</taxon>
        <taxon>Agaricomycetidae</taxon>
        <taxon>Agaricales</taxon>
        <taxon>Pluteineae</taxon>
        <taxon>Amanitaceae</taxon>
        <taxon>Amanita</taxon>
    </lineage>
</organism>
<comment type="subcellular location">
    <subcellularLocation>
        <location evidence="1">Membrane</location>
        <topology evidence="1">Multi-pass membrane protein</topology>
    </subcellularLocation>
</comment>
<dbReference type="GO" id="GO:0016020">
    <property type="term" value="C:membrane"/>
    <property type="evidence" value="ECO:0007669"/>
    <property type="project" value="UniProtKB-SubCell"/>
</dbReference>
<feature type="region of interest" description="Disordered" evidence="5">
    <location>
        <begin position="50"/>
        <end position="70"/>
    </location>
</feature>
<reference evidence="7 8" key="1">
    <citation type="submission" date="2014-04" db="EMBL/GenBank/DDBJ databases">
        <title>Evolutionary Origins and Diversification of the Mycorrhizal Mutualists.</title>
        <authorList>
            <consortium name="DOE Joint Genome Institute"/>
            <consortium name="Mycorrhizal Genomics Consortium"/>
            <person name="Kohler A."/>
            <person name="Kuo A."/>
            <person name="Nagy L.G."/>
            <person name="Floudas D."/>
            <person name="Copeland A."/>
            <person name="Barry K.W."/>
            <person name="Cichocki N."/>
            <person name="Veneault-Fourrey C."/>
            <person name="LaButti K."/>
            <person name="Lindquist E.A."/>
            <person name="Lipzen A."/>
            <person name="Lundell T."/>
            <person name="Morin E."/>
            <person name="Murat C."/>
            <person name="Riley R."/>
            <person name="Ohm R."/>
            <person name="Sun H."/>
            <person name="Tunlid A."/>
            <person name="Henrissat B."/>
            <person name="Grigoriev I.V."/>
            <person name="Hibbett D.S."/>
            <person name="Martin F."/>
        </authorList>
    </citation>
    <scope>NUCLEOTIDE SEQUENCE [LARGE SCALE GENOMIC DNA]</scope>
    <source>
        <strain evidence="7 8">Koide BX008</strain>
    </source>
</reference>
<evidence type="ECO:0000256" key="4">
    <source>
        <dbReference type="ARBA" id="ARBA00023136"/>
    </source>
</evidence>
<evidence type="ECO:0000256" key="6">
    <source>
        <dbReference type="SAM" id="Phobius"/>
    </source>
</evidence>
<dbReference type="OrthoDB" id="165382at2759"/>
<feature type="transmembrane region" description="Helical" evidence="6">
    <location>
        <begin position="325"/>
        <end position="345"/>
    </location>
</feature>
<feature type="transmembrane region" description="Helical" evidence="6">
    <location>
        <begin position="186"/>
        <end position="204"/>
    </location>
</feature>
<dbReference type="AlphaFoldDB" id="A0A0C2SXE1"/>
<keyword evidence="4 6" id="KW-0472">Membrane</keyword>
<feature type="transmembrane region" description="Helical" evidence="6">
    <location>
        <begin position="390"/>
        <end position="409"/>
    </location>
</feature>
<evidence type="ECO:0000256" key="2">
    <source>
        <dbReference type="ARBA" id="ARBA00022692"/>
    </source>
</evidence>
<feature type="transmembrane region" description="Helical" evidence="6">
    <location>
        <begin position="20"/>
        <end position="39"/>
    </location>
</feature>
<dbReference type="GO" id="GO:0015095">
    <property type="term" value="F:magnesium ion transmembrane transporter activity"/>
    <property type="evidence" value="ECO:0007669"/>
    <property type="project" value="InterPro"/>
</dbReference>
<dbReference type="EMBL" id="KN818229">
    <property type="protein sequence ID" value="KIL68150.1"/>
    <property type="molecule type" value="Genomic_DNA"/>
</dbReference>
<dbReference type="Proteomes" id="UP000054549">
    <property type="component" value="Unassembled WGS sequence"/>
</dbReference>
<gene>
    <name evidence="7" type="ORF">M378DRAFT_196633</name>
</gene>
<feature type="transmembrane region" description="Helical" evidence="6">
    <location>
        <begin position="357"/>
        <end position="378"/>
    </location>
</feature>
<keyword evidence="8" id="KW-1185">Reference proteome</keyword>
<dbReference type="InParanoid" id="A0A0C2SXE1"/>
<proteinExistence type="predicted"/>
<dbReference type="PANTHER" id="PTHR12570">
    <property type="match status" value="1"/>
</dbReference>
<evidence type="ECO:0000256" key="1">
    <source>
        <dbReference type="ARBA" id="ARBA00004141"/>
    </source>
</evidence>
<feature type="compositionally biased region" description="Polar residues" evidence="5">
    <location>
        <begin position="50"/>
        <end position="62"/>
    </location>
</feature>
<evidence type="ECO:0008006" key="9">
    <source>
        <dbReference type="Google" id="ProtNLM"/>
    </source>
</evidence>
<evidence type="ECO:0000313" key="8">
    <source>
        <dbReference type="Proteomes" id="UP000054549"/>
    </source>
</evidence>
<dbReference type="Pfam" id="PF05653">
    <property type="entry name" value="Mg_trans_NIPA"/>
    <property type="match status" value="2"/>
</dbReference>
<feature type="transmembrane region" description="Helical" evidence="6">
    <location>
        <begin position="158"/>
        <end position="177"/>
    </location>
</feature>
<protein>
    <recommendedName>
        <fullName evidence="9">DUF803-domain-containing protein</fullName>
    </recommendedName>
</protein>
<evidence type="ECO:0000256" key="5">
    <source>
        <dbReference type="SAM" id="MobiDB-lite"/>
    </source>
</evidence>
<dbReference type="InterPro" id="IPR008521">
    <property type="entry name" value="Mg_trans_NIPA"/>
</dbReference>
<accession>A0A0C2SXE1</accession>
<keyword evidence="3 6" id="KW-1133">Transmembrane helix</keyword>
<dbReference type="SUPFAM" id="SSF103481">
    <property type="entry name" value="Multidrug resistance efflux transporter EmrE"/>
    <property type="match status" value="1"/>
</dbReference>
<dbReference type="HOGENOM" id="CLU_012349_2_2_1"/>
<evidence type="ECO:0000313" key="7">
    <source>
        <dbReference type="EMBL" id="KIL68150.1"/>
    </source>
</evidence>
<dbReference type="InterPro" id="IPR037185">
    <property type="entry name" value="EmrE-like"/>
</dbReference>
<name>A0A0C2SXE1_AMAMK</name>
<keyword evidence="2 6" id="KW-0812">Transmembrane</keyword>
<feature type="transmembrane region" description="Helical" evidence="6">
    <location>
        <begin position="224"/>
        <end position="241"/>
    </location>
</feature>
<dbReference type="STRING" id="946122.A0A0C2SXE1"/>
<evidence type="ECO:0000256" key="3">
    <source>
        <dbReference type="ARBA" id="ARBA00022989"/>
    </source>
</evidence>
<feature type="transmembrane region" description="Helical" evidence="6">
    <location>
        <begin position="131"/>
        <end position="152"/>
    </location>
</feature>